<sequence length="385" mass="44633">MIKELNIKEHYREIFKLSQFAFQYTLSEAELKAKREEAERHTIWGVMEEGQLAAKLHLIPLAVSIHGRSMQMGGVASVATWPEFRRNGMVKSLLANALNHMHQNGQVLSYLHPFSVPFYRKYGYEVTFNKKQYKIPFEKLKRNWDESGYVRRTEVDIDLLDNLYSQYIGNYTGALIRDEKWWKQRVLKDHHQIAVAYNENRVPEGYILFHVKDKLFTVSEIAYRSLTGLKLLMEFIGNHDSMAEHVEITVPENDNIPLLLKEPRFETKVNPYFMARVVNVKGFLTQYPFGGLHPSVSLFVEDEFLPVNTGVYVLNPRQEGVTCTHMKGKGKADITCNIQAFTTMFLGYKRPTELLALGLIEGNIEAVNKLEDMIPRQQTYLPDFF</sequence>
<dbReference type="InterPro" id="IPR000182">
    <property type="entry name" value="GNAT_dom"/>
</dbReference>
<dbReference type="InterPro" id="IPR051554">
    <property type="entry name" value="Acetyltransferase_Eis"/>
</dbReference>
<dbReference type="RefSeq" id="WP_186871291.1">
    <property type="nucleotide sequence ID" value="NZ_JACOOL010000017.1"/>
</dbReference>
<dbReference type="GO" id="GO:0034069">
    <property type="term" value="F:aminoglycoside N-acetyltransferase activity"/>
    <property type="evidence" value="ECO:0007669"/>
    <property type="project" value="TreeGrafter"/>
</dbReference>
<evidence type="ECO:0000259" key="1">
    <source>
        <dbReference type="PROSITE" id="PS51186"/>
    </source>
</evidence>
<gene>
    <name evidence="2" type="ORF">H8S33_17600</name>
</gene>
<dbReference type="PROSITE" id="PS51186">
    <property type="entry name" value="GNAT"/>
    <property type="match status" value="1"/>
</dbReference>
<dbReference type="InterPro" id="IPR041380">
    <property type="entry name" value="Acetyltransf_17"/>
</dbReference>
<evidence type="ECO:0000313" key="2">
    <source>
        <dbReference type="EMBL" id="MBC5638592.1"/>
    </source>
</evidence>
<dbReference type="InterPro" id="IPR036527">
    <property type="entry name" value="SCP2_sterol-bd_dom_sf"/>
</dbReference>
<dbReference type="AlphaFoldDB" id="A0A923L8M8"/>
<dbReference type="SUPFAM" id="SSF55729">
    <property type="entry name" value="Acyl-CoA N-acyltransferases (Nat)"/>
    <property type="match status" value="1"/>
</dbReference>
<dbReference type="InterPro" id="IPR025559">
    <property type="entry name" value="Eis_dom"/>
</dbReference>
<protein>
    <submittedName>
        <fullName evidence="2">GNAT family N-acetyltransferase</fullName>
    </submittedName>
</protein>
<dbReference type="Pfam" id="PF17668">
    <property type="entry name" value="Acetyltransf_17"/>
    <property type="match status" value="1"/>
</dbReference>
<dbReference type="GO" id="GO:0030649">
    <property type="term" value="P:aminoglycoside antibiotic catabolic process"/>
    <property type="evidence" value="ECO:0007669"/>
    <property type="project" value="TreeGrafter"/>
</dbReference>
<reference evidence="2" key="1">
    <citation type="submission" date="2020-08" db="EMBL/GenBank/DDBJ databases">
        <title>Genome public.</title>
        <authorList>
            <person name="Liu C."/>
            <person name="Sun Q."/>
        </authorList>
    </citation>
    <scope>NUCLEOTIDE SEQUENCE</scope>
    <source>
        <strain evidence="2">BX22</strain>
    </source>
</reference>
<dbReference type="Pfam" id="PF13530">
    <property type="entry name" value="SCP2_2"/>
    <property type="match status" value="1"/>
</dbReference>
<dbReference type="Gene3D" id="3.40.630.30">
    <property type="match status" value="2"/>
</dbReference>
<evidence type="ECO:0000313" key="3">
    <source>
        <dbReference type="Proteomes" id="UP000637359"/>
    </source>
</evidence>
<name>A0A923L8M8_9BACI</name>
<comment type="caution">
    <text evidence="2">The sequence shown here is derived from an EMBL/GenBank/DDBJ whole genome shotgun (WGS) entry which is preliminary data.</text>
</comment>
<organism evidence="2 3">
    <name type="scientific">Ornithinibacillus hominis</name>
    <dbReference type="NCBI Taxonomy" id="2763055"/>
    <lineage>
        <taxon>Bacteria</taxon>
        <taxon>Bacillati</taxon>
        <taxon>Bacillota</taxon>
        <taxon>Bacilli</taxon>
        <taxon>Bacillales</taxon>
        <taxon>Bacillaceae</taxon>
        <taxon>Ornithinibacillus</taxon>
    </lineage>
</organism>
<dbReference type="PANTHER" id="PTHR37817:SF1">
    <property type="entry name" value="N-ACETYLTRANSFERASE EIS"/>
    <property type="match status" value="1"/>
</dbReference>
<dbReference type="InterPro" id="IPR016181">
    <property type="entry name" value="Acyl_CoA_acyltransferase"/>
</dbReference>
<dbReference type="PANTHER" id="PTHR37817">
    <property type="entry name" value="N-ACETYLTRANSFERASE EIS"/>
    <property type="match status" value="1"/>
</dbReference>
<dbReference type="EMBL" id="JACOOL010000017">
    <property type="protein sequence ID" value="MBC5638592.1"/>
    <property type="molecule type" value="Genomic_DNA"/>
</dbReference>
<dbReference type="SUPFAM" id="SSF55718">
    <property type="entry name" value="SCP-like"/>
    <property type="match status" value="1"/>
</dbReference>
<proteinExistence type="predicted"/>
<feature type="domain" description="N-acetyltransferase" evidence="1">
    <location>
        <begin position="1"/>
        <end position="142"/>
    </location>
</feature>
<dbReference type="Proteomes" id="UP000637359">
    <property type="component" value="Unassembled WGS sequence"/>
</dbReference>
<dbReference type="Gene3D" id="3.30.1050.10">
    <property type="entry name" value="SCP2 sterol-binding domain"/>
    <property type="match status" value="1"/>
</dbReference>
<accession>A0A923L8M8</accession>
<keyword evidence="3" id="KW-1185">Reference proteome</keyword>
<dbReference type="Pfam" id="PF13527">
    <property type="entry name" value="Acetyltransf_9"/>
    <property type="match status" value="1"/>
</dbReference>